<evidence type="ECO:0000256" key="1">
    <source>
        <dbReference type="ARBA" id="ARBA00005417"/>
    </source>
</evidence>
<keyword evidence="3" id="KW-0547">Nucleotide-binding</keyword>
<keyword evidence="9" id="KW-1185">Reference proteome</keyword>
<feature type="domain" description="ABC transporter" evidence="7">
    <location>
        <begin position="12"/>
        <end position="226"/>
    </location>
</feature>
<sequence>MAMPNISGPGFLEFQDVTLFAGRKNVLDHVSCTIPLTDMTLLTGRNGVGKSTLLRAMLGLCPVQGGKILIDGAAPVRARRRIGYMPQRVTDAALLVPAISHVLAAIGGTGWGFPLNWRSRQREAERLLDLTGAGCFASRPLGLLSGGERQRIGLAQALADVPSLLLLDEPLAALDQAGQRQIVTLLETLIRKLGIGVLMTSHEVLALEGQVSRKLHLAEGALHVRI</sequence>
<evidence type="ECO:0000313" key="8">
    <source>
        <dbReference type="EMBL" id="EHH67695.1"/>
    </source>
</evidence>
<dbReference type="PANTHER" id="PTHR42734:SF5">
    <property type="entry name" value="IRON TRANSPORT SYSTEM ATP-BINDING PROTEIN HI_0361-RELATED"/>
    <property type="match status" value="1"/>
</dbReference>
<keyword evidence="6" id="KW-0406">Ion transport</keyword>
<dbReference type="GO" id="GO:0016887">
    <property type="term" value="F:ATP hydrolysis activity"/>
    <property type="evidence" value="ECO:0007669"/>
    <property type="project" value="InterPro"/>
</dbReference>
<dbReference type="InterPro" id="IPR050153">
    <property type="entry name" value="Metal_Ion_Import_ABC"/>
</dbReference>
<dbReference type="GO" id="GO:0006829">
    <property type="term" value="P:zinc ion transport"/>
    <property type="evidence" value="ECO:0007669"/>
    <property type="project" value="UniProtKB-KW"/>
</dbReference>
<dbReference type="STRING" id="1088869.GMO_19150"/>
<reference evidence="8 9" key="1">
    <citation type="submission" date="2011-10" db="EMBL/GenBank/DDBJ databases">
        <title>Genome sequence of Gluconobacter morbifer G707, isolated from Drosophila gut.</title>
        <authorList>
            <person name="Lee W.-J."/>
            <person name="Kim E.-K."/>
        </authorList>
    </citation>
    <scope>NUCLEOTIDE SEQUENCE [LARGE SCALE GENOMIC DNA]</scope>
    <source>
        <strain evidence="8 9">G707</strain>
    </source>
</reference>
<evidence type="ECO:0000259" key="7">
    <source>
        <dbReference type="PROSITE" id="PS50893"/>
    </source>
</evidence>
<dbReference type="Gene3D" id="3.40.50.300">
    <property type="entry name" value="P-loop containing nucleotide triphosphate hydrolases"/>
    <property type="match status" value="1"/>
</dbReference>
<dbReference type="PATRIC" id="fig|1088869.3.peg.1910"/>
<dbReference type="PROSITE" id="PS00211">
    <property type="entry name" value="ABC_TRANSPORTER_1"/>
    <property type="match status" value="1"/>
</dbReference>
<dbReference type="eggNOG" id="COG1121">
    <property type="taxonomic scope" value="Bacteria"/>
</dbReference>
<protein>
    <submittedName>
        <fullName evidence="8">Metal ABC transport system ATP-binding protein</fullName>
    </submittedName>
</protein>
<dbReference type="PANTHER" id="PTHR42734">
    <property type="entry name" value="METAL TRANSPORT SYSTEM ATP-BINDING PROTEIN TM_0124-RELATED"/>
    <property type="match status" value="1"/>
</dbReference>
<proteinExistence type="inferred from homology"/>
<evidence type="ECO:0000256" key="6">
    <source>
        <dbReference type="ARBA" id="ARBA00023065"/>
    </source>
</evidence>
<dbReference type="InterPro" id="IPR003593">
    <property type="entry name" value="AAA+_ATPase"/>
</dbReference>
<keyword evidence="5" id="KW-0864">Zinc transport</keyword>
<dbReference type="Proteomes" id="UP000004949">
    <property type="component" value="Unassembled WGS sequence"/>
</dbReference>
<accession>G6XK99</accession>
<name>G6XK99_9PROT</name>
<comment type="similarity">
    <text evidence="1">Belongs to the ABC transporter superfamily.</text>
</comment>
<dbReference type="EMBL" id="AGQV01000006">
    <property type="protein sequence ID" value="EHH67695.1"/>
    <property type="molecule type" value="Genomic_DNA"/>
</dbReference>
<dbReference type="InterPro" id="IPR003439">
    <property type="entry name" value="ABC_transporter-like_ATP-bd"/>
</dbReference>
<keyword evidence="5" id="KW-0862">Zinc</keyword>
<comment type="caution">
    <text evidence="8">The sequence shown here is derived from an EMBL/GenBank/DDBJ whole genome shotgun (WGS) entry which is preliminary data.</text>
</comment>
<dbReference type="GO" id="GO:0005524">
    <property type="term" value="F:ATP binding"/>
    <property type="evidence" value="ECO:0007669"/>
    <property type="project" value="UniProtKB-KW"/>
</dbReference>
<dbReference type="AlphaFoldDB" id="G6XK99"/>
<evidence type="ECO:0000256" key="2">
    <source>
        <dbReference type="ARBA" id="ARBA00022448"/>
    </source>
</evidence>
<keyword evidence="4 8" id="KW-0067">ATP-binding</keyword>
<keyword evidence="2" id="KW-0813">Transport</keyword>
<dbReference type="Pfam" id="PF00005">
    <property type="entry name" value="ABC_tran"/>
    <property type="match status" value="1"/>
</dbReference>
<dbReference type="InterPro" id="IPR017871">
    <property type="entry name" value="ABC_transporter-like_CS"/>
</dbReference>
<gene>
    <name evidence="8" type="ORF">GMO_19150</name>
</gene>
<dbReference type="SUPFAM" id="SSF52540">
    <property type="entry name" value="P-loop containing nucleoside triphosphate hydrolases"/>
    <property type="match status" value="1"/>
</dbReference>
<dbReference type="PROSITE" id="PS50893">
    <property type="entry name" value="ABC_TRANSPORTER_2"/>
    <property type="match status" value="1"/>
</dbReference>
<organism evidence="8 9">
    <name type="scientific">Gluconobacter morbifer G707</name>
    <dbReference type="NCBI Taxonomy" id="1088869"/>
    <lineage>
        <taxon>Bacteria</taxon>
        <taxon>Pseudomonadati</taxon>
        <taxon>Pseudomonadota</taxon>
        <taxon>Alphaproteobacteria</taxon>
        <taxon>Acetobacterales</taxon>
        <taxon>Acetobacteraceae</taxon>
        <taxon>Gluconobacter</taxon>
    </lineage>
</organism>
<evidence type="ECO:0000256" key="3">
    <source>
        <dbReference type="ARBA" id="ARBA00022741"/>
    </source>
</evidence>
<evidence type="ECO:0000256" key="4">
    <source>
        <dbReference type="ARBA" id="ARBA00022840"/>
    </source>
</evidence>
<evidence type="ECO:0000256" key="5">
    <source>
        <dbReference type="ARBA" id="ARBA00022906"/>
    </source>
</evidence>
<dbReference type="InterPro" id="IPR027417">
    <property type="entry name" value="P-loop_NTPase"/>
</dbReference>
<evidence type="ECO:0000313" key="9">
    <source>
        <dbReference type="Proteomes" id="UP000004949"/>
    </source>
</evidence>
<dbReference type="SMART" id="SM00382">
    <property type="entry name" value="AAA"/>
    <property type="match status" value="1"/>
</dbReference>